<feature type="compositionally biased region" description="Basic residues" evidence="1">
    <location>
        <begin position="227"/>
        <end position="239"/>
    </location>
</feature>
<dbReference type="Proteomes" id="UP000606194">
    <property type="component" value="Unassembled WGS sequence"/>
</dbReference>
<protein>
    <submittedName>
        <fullName evidence="3">Uncharacterized protein</fullName>
    </submittedName>
</protein>
<reference evidence="3" key="1">
    <citation type="journal article" date="2014" name="Int. J. Syst. Evol. Microbiol.">
        <title>Complete genome sequence of Corynebacterium casei LMG S-19264T (=DSM 44701T), isolated from a smear-ripened cheese.</title>
        <authorList>
            <consortium name="US DOE Joint Genome Institute (JGI-PGF)"/>
            <person name="Walter F."/>
            <person name="Albersmeier A."/>
            <person name="Kalinowski J."/>
            <person name="Ruckert C."/>
        </authorList>
    </citation>
    <scope>NUCLEOTIDE SEQUENCE</scope>
    <source>
        <strain evidence="3">JCM 4386</strain>
    </source>
</reference>
<dbReference type="EMBL" id="BMTL01000039">
    <property type="protein sequence ID" value="GGS21268.1"/>
    <property type="molecule type" value="Genomic_DNA"/>
</dbReference>
<evidence type="ECO:0000313" key="4">
    <source>
        <dbReference type="Proteomes" id="UP000606194"/>
    </source>
</evidence>
<keyword evidence="4" id="KW-1185">Reference proteome</keyword>
<evidence type="ECO:0000256" key="2">
    <source>
        <dbReference type="SAM" id="Phobius"/>
    </source>
</evidence>
<sequence>MPYAAPGRRKSAQAGQPLGSGVFDPEASGLLAVGSDTVMGTAERREAPEDGAATGGAALREPGARGRGASANGGVTTAGRANGDVTTAGRAGAAAGRASAERGARPARVAYRPLWVEETARRRRMPDPVRTAAVRAVLIIAVTLIQAMIAFLCTMAGAWPAFPMVISSVVSTVLATWAALDVWVTRQVWNQRNGVVSTPSSTARALRRERRRARRQARIAARGQERIRRRSGAGRLSHS</sequence>
<reference evidence="3" key="2">
    <citation type="submission" date="2020-09" db="EMBL/GenBank/DDBJ databases">
        <authorList>
            <person name="Sun Q."/>
            <person name="Ohkuma M."/>
        </authorList>
    </citation>
    <scope>NUCLEOTIDE SEQUENCE</scope>
    <source>
        <strain evidence="3">JCM 4386</strain>
    </source>
</reference>
<gene>
    <name evidence="3" type="ORF">GCM10010269_70130</name>
</gene>
<keyword evidence="2" id="KW-0472">Membrane</keyword>
<keyword evidence="2" id="KW-1133">Transmembrane helix</keyword>
<accession>A0A918L935</accession>
<feature type="region of interest" description="Disordered" evidence="1">
    <location>
        <begin position="45"/>
        <end position="86"/>
    </location>
</feature>
<keyword evidence="2" id="KW-0812">Transmembrane</keyword>
<feature type="region of interest" description="Disordered" evidence="1">
    <location>
        <begin position="1"/>
        <end position="29"/>
    </location>
</feature>
<proteinExistence type="predicted"/>
<evidence type="ECO:0000256" key="1">
    <source>
        <dbReference type="SAM" id="MobiDB-lite"/>
    </source>
</evidence>
<feature type="transmembrane region" description="Helical" evidence="2">
    <location>
        <begin position="165"/>
        <end position="184"/>
    </location>
</feature>
<organism evidence="3 4">
    <name type="scientific">Streptomyces humidus</name>
    <dbReference type="NCBI Taxonomy" id="52259"/>
    <lineage>
        <taxon>Bacteria</taxon>
        <taxon>Bacillati</taxon>
        <taxon>Actinomycetota</taxon>
        <taxon>Actinomycetes</taxon>
        <taxon>Kitasatosporales</taxon>
        <taxon>Streptomycetaceae</taxon>
        <taxon>Streptomyces</taxon>
    </lineage>
</organism>
<feature type="transmembrane region" description="Helical" evidence="2">
    <location>
        <begin position="132"/>
        <end position="159"/>
    </location>
</feature>
<evidence type="ECO:0000313" key="3">
    <source>
        <dbReference type="EMBL" id="GGS21268.1"/>
    </source>
</evidence>
<feature type="region of interest" description="Disordered" evidence="1">
    <location>
        <begin position="218"/>
        <end position="239"/>
    </location>
</feature>
<comment type="caution">
    <text evidence="3">The sequence shown here is derived from an EMBL/GenBank/DDBJ whole genome shotgun (WGS) entry which is preliminary data.</text>
</comment>
<dbReference type="AlphaFoldDB" id="A0A918L935"/>
<name>A0A918L935_9ACTN</name>